<evidence type="ECO:0000256" key="3">
    <source>
        <dbReference type="ARBA" id="ARBA00022801"/>
    </source>
</evidence>
<evidence type="ECO:0000256" key="1">
    <source>
        <dbReference type="ARBA" id="ARBA00007074"/>
    </source>
</evidence>
<dbReference type="SMART" id="SM00287">
    <property type="entry name" value="SH3b"/>
    <property type="match status" value="2"/>
</dbReference>
<dbReference type="PANTHER" id="PTHR34408">
    <property type="entry name" value="FAMILY PROTEIN, PUTATIVE-RELATED"/>
    <property type="match status" value="1"/>
</dbReference>
<keyword evidence="6" id="KW-0732">Signal</keyword>
<comment type="similarity">
    <text evidence="1">Belongs to the peptidase C40 family.</text>
</comment>
<evidence type="ECO:0000256" key="4">
    <source>
        <dbReference type="ARBA" id="ARBA00022807"/>
    </source>
</evidence>
<accession>A0A9D2EKF6</accession>
<dbReference type="GO" id="GO:0006508">
    <property type="term" value="P:proteolysis"/>
    <property type="evidence" value="ECO:0007669"/>
    <property type="project" value="UniProtKB-KW"/>
</dbReference>
<evidence type="ECO:0000259" key="7">
    <source>
        <dbReference type="PROSITE" id="PS51781"/>
    </source>
</evidence>
<evidence type="ECO:0000313" key="10">
    <source>
        <dbReference type="Proteomes" id="UP000824049"/>
    </source>
</evidence>
<dbReference type="AlphaFoldDB" id="A0A9D2EKF6"/>
<dbReference type="SUPFAM" id="SSF54001">
    <property type="entry name" value="Cysteine proteinases"/>
    <property type="match status" value="1"/>
</dbReference>
<comment type="caution">
    <text evidence="9">The sequence shown here is derived from an EMBL/GenBank/DDBJ whole genome shotgun (WGS) entry which is preliminary data.</text>
</comment>
<evidence type="ECO:0000313" key="9">
    <source>
        <dbReference type="EMBL" id="HIZ39153.1"/>
    </source>
</evidence>
<dbReference type="InterPro" id="IPR038765">
    <property type="entry name" value="Papain-like_cys_pep_sf"/>
</dbReference>
<gene>
    <name evidence="9" type="ORF">H9968_04380</name>
</gene>
<dbReference type="Gene3D" id="2.30.30.40">
    <property type="entry name" value="SH3 Domains"/>
    <property type="match status" value="2"/>
</dbReference>
<name>A0A9D2EKF6_9FIRM</name>
<feature type="signal peptide" evidence="6">
    <location>
        <begin position="1"/>
        <end position="25"/>
    </location>
</feature>
<dbReference type="Proteomes" id="UP000824049">
    <property type="component" value="Unassembled WGS sequence"/>
</dbReference>
<feature type="domain" description="NlpC/P60" evidence="8">
    <location>
        <begin position="181"/>
        <end position="307"/>
    </location>
</feature>
<evidence type="ECO:0000256" key="2">
    <source>
        <dbReference type="ARBA" id="ARBA00022670"/>
    </source>
</evidence>
<feature type="chain" id="PRO_5039038606" evidence="6">
    <location>
        <begin position="26"/>
        <end position="310"/>
    </location>
</feature>
<dbReference type="Pfam" id="PF00877">
    <property type="entry name" value="NLPC_P60"/>
    <property type="match status" value="1"/>
</dbReference>
<sequence length="310" mass="33103">MHFKIRHGLILVSAVCLISAVPAQARTAYKTTAKTVCLTKTSVHMRKGPGLNYPVQTTIRKGARVKKIGASGSWTAVKTNGSVSYIKSRYLKKLYKVIYVSGDGVNLRTGPGTGYSSIAVVPQNTRLKCLGKHAGWAKVKYEKRTCYISSALTSTRKTASASGSPAGSTSTGSAAGSQSADAIRSKAIFAARARLGDLYSQSKRNFPGYADCSSLLRDVFLSASGINIGETTSGQIARLTAYRKPLSALQAGDILMRIESGSNHAALYIGNGQYIHASSTRGRVIISTYYPASSYWTCCYDAAAYCSSQR</sequence>
<keyword evidence="4" id="KW-0788">Thiol protease</keyword>
<feature type="domain" description="SH3b" evidence="7">
    <location>
        <begin position="31"/>
        <end position="95"/>
    </location>
</feature>
<feature type="region of interest" description="Disordered" evidence="5">
    <location>
        <begin position="158"/>
        <end position="177"/>
    </location>
</feature>
<protein>
    <submittedName>
        <fullName evidence="9">SH3 domain-containing protein</fullName>
    </submittedName>
</protein>
<evidence type="ECO:0000256" key="5">
    <source>
        <dbReference type="SAM" id="MobiDB-lite"/>
    </source>
</evidence>
<dbReference type="InterPro" id="IPR000064">
    <property type="entry name" value="NLP_P60_dom"/>
</dbReference>
<keyword evidence="3" id="KW-0378">Hydrolase</keyword>
<dbReference type="InterPro" id="IPR003646">
    <property type="entry name" value="SH3-like_bac-type"/>
</dbReference>
<proteinExistence type="inferred from homology"/>
<evidence type="ECO:0000256" key="6">
    <source>
        <dbReference type="SAM" id="SignalP"/>
    </source>
</evidence>
<keyword evidence="2" id="KW-0645">Protease</keyword>
<dbReference type="InterPro" id="IPR052354">
    <property type="entry name" value="Cell_Wall_Dynamics_Protein"/>
</dbReference>
<dbReference type="PROSITE" id="PS51781">
    <property type="entry name" value="SH3B"/>
    <property type="match status" value="2"/>
</dbReference>
<reference evidence="9" key="2">
    <citation type="submission" date="2021-04" db="EMBL/GenBank/DDBJ databases">
        <authorList>
            <person name="Gilroy R."/>
        </authorList>
    </citation>
    <scope>NUCLEOTIDE SEQUENCE</scope>
    <source>
        <strain evidence="9">CHK179-28034</strain>
    </source>
</reference>
<dbReference type="Gene3D" id="3.90.1720.10">
    <property type="entry name" value="endopeptidase domain like (from Nostoc punctiforme)"/>
    <property type="match status" value="1"/>
</dbReference>
<dbReference type="Pfam" id="PF08239">
    <property type="entry name" value="SH3_3"/>
    <property type="match status" value="2"/>
</dbReference>
<feature type="domain" description="SH3b" evidence="7">
    <location>
        <begin position="96"/>
        <end position="157"/>
    </location>
</feature>
<dbReference type="EMBL" id="DXBR01000042">
    <property type="protein sequence ID" value="HIZ39153.1"/>
    <property type="molecule type" value="Genomic_DNA"/>
</dbReference>
<reference evidence="9" key="1">
    <citation type="journal article" date="2021" name="PeerJ">
        <title>Extensive microbial diversity within the chicken gut microbiome revealed by metagenomics and culture.</title>
        <authorList>
            <person name="Gilroy R."/>
            <person name="Ravi A."/>
            <person name="Getino M."/>
            <person name="Pursley I."/>
            <person name="Horton D.L."/>
            <person name="Alikhan N.F."/>
            <person name="Baker D."/>
            <person name="Gharbi K."/>
            <person name="Hall N."/>
            <person name="Watson M."/>
            <person name="Adriaenssens E.M."/>
            <person name="Foster-Nyarko E."/>
            <person name="Jarju S."/>
            <person name="Secka A."/>
            <person name="Antonio M."/>
            <person name="Oren A."/>
            <person name="Chaudhuri R.R."/>
            <person name="La Ragione R."/>
            <person name="Hildebrand F."/>
            <person name="Pallen M.J."/>
        </authorList>
    </citation>
    <scope>NUCLEOTIDE SEQUENCE</scope>
    <source>
        <strain evidence="9">CHK179-28034</strain>
    </source>
</reference>
<dbReference type="GO" id="GO:0008234">
    <property type="term" value="F:cysteine-type peptidase activity"/>
    <property type="evidence" value="ECO:0007669"/>
    <property type="project" value="UniProtKB-KW"/>
</dbReference>
<dbReference type="PANTHER" id="PTHR34408:SF1">
    <property type="entry name" value="GLYCOSYL HYDROLASE FAMILY 19 DOMAIN-CONTAINING PROTEIN HI_1415"/>
    <property type="match status" value="1"/>
</dbReference>
<evidence type="ECO:0000259" key="8">
    <source>
        <dbReference type="PROSITE" id="PS51935"/>
    </source>
</evidence>
<organism evidence="9 10">
    <name type="scientific">Candidatus Anaerobutyricum stercoris</name>
    <dbReference type="NCBI Taxonomy" id="2838457"/>
    <lineage>
        <taxon>Bacteria</taxon>
        <taxon>Bacillati</taxon>
        <taxon>Bacillota</taxon>
        <taxon>Clostridia</taxon>
        <taxon>Lachnospirales</taxon>
        <taxon>Lachnospiraceae</taxon>
        <taxon>Anaerobutyricum</taxon>
    </lineage>
</organism>
<dbReference type="PROSITE" id="PS51935">
    <property type="entry name" value="NLPC_P60"/>
    <property type="match status" value="1"/>
</dbReference>